<feature type="transmembrane region" description="Helical" evidence="5">
    <location>
        <begin position="155"/>
        <end position="174"/>
    </location>
</feature>
<dbReference type="eggNOG" id="COG0531">
    <property type="taxonomic scope" value="Bacteria"/>
</dbReference>
<dbReference type="InterPro" id="IPR050598">
    <property type="entry name" value="AminoAcid_Transporter"/>
</dbReference>
<evidence type="ECO:0000256" key="4">
    <source>
        <dbReference type="ARBA" id="ARBA00023136"/>
    </source>
</evidence>
<dbReference type="InterPro" id="IPR002293">
    <property type="entry name" value="AA/rel_permease1"/>
</dbReference>
<dbReference type="AlphaFoldDB" id="A0A0P8A6L1"/>
<evidence type="ECO:0000313" key="6">
    <source>
        <dbReference type="EMBL" id="KPQ13352.1"/>
    </source>
</evidence>
<feature type="transmembrane region" description="Helical" evidence="5">
    <location>
        <begin position="194"/>
        <end position="213"/>
    </location>
</feature>
<dbReference type="Gene3D" id="1.20.1740.10">
    <property type="entry name" value="Amino acid/polyamine transporter I"/>
    <property type="match status" value="1"/>
</dbReference>
<evidence type="ECO:0000256" key="2">
    <source>
        <dbReference type="ARBA" id="ARBA00022692"/>
    </source>
</evidence>
<evidence type="ECO:0000256" key="1">
    <source>
        <dbReference type="ARBA" id="ARBA00004141"/>
    </source>
</evidence>
<dbReference type="EMBL" id="LJXT01000093">
    <property type="protein sequence ID" value="KPQ13352.1"/>
    <property type="molecule type" value="Genomic_DNA"/>
</dbReference>
<dbReference type="GO" id="GO:0016020">
    <property type="term" value="C:membrane"/>
    <property type="evidence" value="ECO:0007669"/>
    <property type="project" value="UniProtKB-SubCell"/>
</dbReference>
<accession>A0A0P8A6L1</accession>
<feature type="transmembrane region" description="Helical" evidence="5">
    <location>
        <begin position="129"/>
        <end position="148"/>
    </location>
</feature>
<comment type="caution">
    <text evidence="6">The sequence shown here is derived from an EMBL/GenBank/DDBJ whole genome shotgun (WGS) entry which is preliminary data.</text>
</comment>
<dbReference type="GO" id="GO:0015179">
    <property type="term" value="F:L-amino acid transmembrane transporter activity"/>
    <property type="evidence" value="ECO:0007669"/>
    <property type="project" value="TreeGrafter"/>
</dbReference>
<dbReference type="PIRSF" id="PIRSF006060">
    <property type="entry name" value="AA_transporter"/>
    <property type="match status" value="1"/>
</dbReference>
<evidence type="ECO:0000256" key="3">
    <source>
        <dbReference type="ARBA" id="ARBA00022989"/>
    </source>
</evidence>
<protein>
    <submittedName>
        <fullName evidence="6">Serine:threonine antiporter SteT</fullName>
    </submittedName>
</protein>
<keyword evidence="3 5" id="KW-1133">Transmembrane helix</keyword>
<sequence>MSQPSHSLIKESQKIGWKTAAGLVIANIIGTGVFTSLGFQLVSVQNTWSILLLWIIGGAMALMGALIYAELGTHFRKTGGDYIFLSETIHPAVGYLYAWVSLTVGFSAPIAIAAMAMNDYLRPFFGETVLPGLIILFILPMGHMVSVVKSAKLQDLLTLIKVIFILSLIGLGLYLGPRVDESALNLSSSWKNEIFLPGFAVSLIYVFYAYTGWNSAAYIIEEVRNPQKSLPKALIIATAFVMVVYLLFQLVLVKHGSLAQLTGKLEVTSIAFANILGPQGVLWISFFIAIQLIATISGYAWIGPRVTYAMAKDFKLWRPLSKTNAQGIPVRAIILNTFISLILFISGSFEQIMLYAGFVLQLMGTITVYSSLKIKQPIGFSTPWKPLPQILYILSSLIISVYLINERPMESLAGLGLLCIGFLLYLVDKKTA</sequence>
<feature type="transmembrane region" description="Helical" evidence="5">
    <location>
        <begin position="20"/>
        <end position="42"/>
    </location>
</feature>
<feature type="transmembrane region" description="Helical" evidence="5">
    <location>
        <begin position="233"/>
        <end position="252"/>
    </location>
</feature>
<comment type="subcellular location">
    <subcellularLocation>
        <location evidence="1">Membrane</location>
        <topology evidence="1">Multi-pass membrane protein</topology>
    </subcellularLocation>
</comment>
<evidence type="ECO:0000256" key="5">
    <source>
        <dbReference type="SAM" id="Phobius"/>
    </source>
</evidence>
<keyword evidence="2 5" id="KW-0812">Transmembrane</keyword>
<dbReference type="PANTHER" id="PTHR11785">
    <property type="entry name" value="AMINO ACID TRANSPORTER"/>
    <property type="match status" value="1"/>
</dbReference>
<reference evidence="6 7" key="1">
    <citation type="submission" date="2015-09" db="EMBL/GenBank/DDBJ databases">
        <title>Identification and resolution of microdiversity through metagenomic sequencing of parallel consortia.</title>
        <authorList>
            <person name="Nelson W.C."/>
            <person name="Romine M.F."/>
            <person name="Lindemann S.R."/>
        </authorList>
    </citation>
    <scope>NUCLEOTIDE SEQUENCE [LARGE SCALE GENOMIC DNA]</scope>
    <source>
        <strain evidence="6">HL-49</strain>
    </source>
</reference>
<dbReference type="Pfam" id="PF13520">
    <property type="entry name" value="AA_permease_2"/>
    <property type="match status" value="1"/>
</dbReference>
<feature type="transmembrane region" description="Helical" evidence="5">
    <location>
        <begin position="384"/>
        <end position="405"/>
    </location>
</feature>
<feature type="transmembrane region" description="Helical" evidence="5">
    <location>
        <begin position="281"/>
        <end position="302"/>
    </location>
</feature>
<keyword evidence="4 5" id="KW-0472">Membrane</keyword>
<name>A0A0P8A6L1_9BACT</name>
<dbReference type="PATRIC" id="fig|1305737.6.peg.3381"/>
<feature type="transmembrane region" description="Helical" evidence="5">
    <location>
        <begin position="328"/>
        <end position="346"/>
    </location>
</feature>
<dbReference type="STRING" id="1305737.GCA_000526355_01192"/>
<dbReference type="Proteomes" id="UP000050421">
    <property type="component" value="Unassembled WGS sequence"/>
</dbReference>
<feature type="transmembrane region" description="Helical" evidence="5">
    <location>
        <begin position="48"/>
        <end position="71"/>
    </location>
</feature>
<evidence type="ECO:0000313" key="7">
    <source>
        <dbReference type="Proteomes" id="UP000050421"/>
    </source>
</evidence>
<dbReference type="PANTHER" id="PTHR11785:SF512">
    <property type="entry name" value="SOBREMESA, ISOFORM B"/>
    <property type="match status" value="1"/>
</dbReference>
<organism evidence="6 7">
    <name type="scientific">Algoriphagus marincola HL-49</name>
    <dbReference type="NCBI Taxonomy" id="1305737"/>
    <lineage>
        <taxon>Bacteria</taxon>
        <taxon>Pseudomonadati</taxon>
        <taxon>Bacteroidota</taxon>
        <taxon>Cytophagia</taxon>
        <taxon>Cytophagales</taxon>
        <taxon>Cyclobacteriaceae</taxon>
        <taxon>Algoriphagus</taxon>
    </lineage>
</organism>
<gene>
    <name evidence="6" type="primary">steT</name>
    <name evidence="6" type="ORF">HLUCCX10_13315</name>
</gene>
<feature type="transmembrane region" description="Helical" evidence="5">
    <location>
        <begin position="92"/>
        <end position="117"/>
    </location>
</feature>
<proteinExistence type="predicted"/>
<feature type="transmembrane region" description="Helical" evidence="5">
    <location>
        <begin position="411"/>
        <end position="427"/>
    </location>
</feature>